<organism evidence="1 2">
    <name type="scientific">Diversispora epigaea</name>
    <dbReference type="NCBI Taxonomy" id="1348612"/>
    <lineage>
        <taxon>Eukaryota</taxon>
        <taxon>Fungi</taxon>
        <taxon>Fungi incertae sedis</taxon>
        <taxon>Mucoromycota</taxon>
        <taxon>Glomeromycotina</taxon>
        <taxon>Glomeromycetes</taxon>
        <taxon>Diversisporales</taxon>
        <taxon>Diversisporaceae</taxon>
        <taxon>Diversispora</taxon>
    </lineage>
</organism>
<dbReference type="Proteomes" id="UP000266861">
    <property type="component" value="Unassembled WGS sequence"/>
</dbReference>
<sequence>MNIPLQRPVEIVGIFIKNWDQAKLLNVLKMPFHVFFLDQYCSQLKFVHGKPCTTFWEVEINSNTNTLSESLRY</sequence>
<evidence type="ECO:0000313" key="2">
    <source>
        <dbReference type="Proteomes" id="UP000266861"/>
    </source>
</evidence>
<comment type="caution">
    <text evidence="1">The sequence shown here is derived from an EMBL/GenBank/DDBJ whole genome shotgun (WGS) entry which is preliminary data.</text>
</comment>
<protein>
    <submittedName>
        <fullName evidence="1">Uncharacterized protein</fullName>
    </submittedName>
</protein>
<reference evidence="1 2" key="1">
    <citation type="submission" date="2018-08" db="EMBL/GenBank/DDBJ databases">
        <title>Genome and evolution of the arbuscular mycorrhizal fungus Diversispora epigaea (formerly Glomus versiforme) and its bacterial endosymbionts.</title>
        <authorList>
            <person name="Sun X."/>
            <person name="Fei Z."/>
            <person name="Harrison M."/>
        </authorList>
    </citation>
    <scope>NUCLEOTIDE SEQUENCE [LARGE SCALE GENOMIC DNA]</scope>
    <source>
        <strain evidence="1 2">IT104</strain>
    </source>
</reference>
<accession>A0A397JIK0</accession>
<gene>
    <name evidence="1" type="ORF">Glove_26g69</name>
</gene>
<keyword evidence="2" id="KW-1185">Reference proteome</keyword>
<evidence type="ECO:0000313" key="1">
    <source>
        <dbReference type="EMBL" id="RHZ88185.1"/>
    </source>
</evidence>
<name>A0A397JIK0_9GLOM</name>
<dbReference type="AlphaFoldDB" id="A0A397JIK0"/>
<proteinExistence type="predicted"/>
<dbReference type="EMBL" id="PQFF01000024">
    <property type="protein sequence ID" value="RHZ88185.1"/>
    <property type="molecule type" value="Genomic_DNA"/>
</dbReference>